<feature type="region of interest" description="Disordered" evidence="1">
    <location>
        <begin position="1"/>
        <end position="27"/>
    </location>
</feature>
<reference evidence="3" key="1">
    <citation type="submission" date="2015-09" db="EMBL/GenBank/DDBJ databases">
        <authorList>
            <person name="Rodrigo-Torres L."/>
            <person name="Arahal D.R."/>
        </authorList>
    </citation>
    <scope>NUCLEOTIDE SEQUENCE [LARGE SCALE GENOMIC DNA]</scope>
    <source>
        <strain evidence="3">CECT 5091</strain>
    </source>
</reference>
<dbReference type="AlphaFoldDB" id="A0A0N7M844"/>
<evidence type="ECO:0008006" key="4">
    <source>
        <dbReference type="Google" id="ProtNLM"/>
    </source>
</evidence>
<dbReference type="STRING" id="1715692.RUE5091_00102"/>
<dbReference type="RefSeq" id="WP_058279925.1">
    <property type="nucleotide sequence ID" value="NZ_CYUD01000001.1"/>
</dbReference>
<evidence type="ECO:0000313" key="3">
    <source>
        <dbReference type="Proteomes" id="UP000051260"/>
    </source>
</evidence>
<proteinExistence type="predicted"/>
<dbReference type="OrthoDB" id="7206991at2"/>
<dbReference type="InterPro" id="IPR021880">
    <property type="entry name" value="DUF3489"/>
</dbReference>
<gene>
    <name evidence="2" type="ORF">RUE5091_00102</name>
</gene>
<evidence type="ECO:0000256" key="1">
    <source>
        <dbReference type="SAM" id="MobiDB-lite"/>
    </source>
</evidence>
<accession>A0A0N7M844</accession>
<feature type="compositionally biased region" description="Basic residues" evidence="1">
    <location>
        <begin position="16"/>
        <end position="27"/>
    </location>
</feature>
<keyword evidence="3" id="KW-1185">Reference proteome</keyword>
<name>A0A0N7M844_9RHOB</name>
<protein>
    <recommendedName>
        <fullName evidence="4">DUF3489 domain-containing protein</fullName>
    </recommendedName>
</protein>
<evidence type="ECO:0000313" key="2">
    <source>
        <dbReference type="EMBL" id="CUJ83392.1"/>
    </source>
</evidence>
<dbReference type="Pfam" id="PF11994">
    <property type="entry name" value="DUF3489"/>
    <property type="match status" value="1"/>
</dbReference>
<feature type="compositionally biased region" description="Polar residues" evidence="1">
    <location>
        <begin position="1"/>
        <end position="14"/>
    </location>
</feature>
<dbReference type="Proteomes" id="UP000051260">
    <property type="component" value="Unassembled WGS sequence"/>
</dbReference>
<sequence length="87" mass="9699">MTTRNAVAQSSARTTKFGKKLTRHKQLHRMLTRKSGVTIAQLQKTFGWQAHTARAAISAQRKAGCVVDRLETDKGSVYRIVEAQSTQ</sequence>
<organism evidence="2 3">
    <name type="scientific">Ruegeria denitrificans</name>
    <dbReference type="NCBI Taxonomy" id="1715692"/>
    <lineage>
        <taxon>Bacteria</taxon>
        <taxon>Pseudomonadati</taxon>
        <taxon>Pseudomonadota</taxon>
        <taxon>Alphaproteobacteria</taxon>
        <taxon>Rhodobacterales</taxon>
        <taxon>Roseobacteraceae</taxon>
        <taxon>Ruegeria</taxon>
    </lineage>
</organism>
<dbReference type="EMBL" id="CYUD01000001">
    <property type="protein sequence ID" value="CUJ83392.1"/>
    <property type="molecule type" value="Genomic_DNA"/>
</dbReference>